<evidence type="ECO:0000259" key="9">
    <source>
        <dbReference type="PROSITE" id="PS51471"/>
    </source>
</evidence>
<reference evidence="10 11" key="1">
    <citation type="submission" date="2018-10" db="EMBL/GenBank/DDBJ databases">
        <title>Comamonadaceae CDC group NO-1 genome sequencing and assembly.</title>
        <authorList>
            <person name="Bernier A.-M."/>
            <person name="Bernard K."/>
        </authorList>
    </citation>
    <scope>NUCLEOTIDE SEQUENCE [LARGE SCALE GENOMIC DNA]</scope>
    <source>
        <strain evidence="10 11">NML970147</strain>
    </source>
</reference>
<dbReference type="GO" id="GO:0016787">
    <property type="term" value="F:hydrolase activity"/>
    <property type="evidence" value="ECO:0007669"/>
    <property type="project" value="UniProtKB-ARBA"/>
</dbReference>
<evidence type="ECO:0000313" key="10">
    <source>
        <dbReference type="EMBL" id="RMW96254.1"/>
    </source>
</evidence>
<keyword evidence="3" id="KW-0227">DNA damage</keyword>
<dbReference type="InterPro" id="IPR005123">
    <property type="entry name" value="Oxoglu/Fe-dep_dioxygenase_dom"/>
</dbReference>
<evidence type="ECO:0000256" key="2">
    <source>
        <dbReference type="ARBA" id="ARBA00022723"/>
    </source>
</evidence>
<keyword evidence="4" id="KW-0460">Magnesium</keyword>
<dbReference type="GO" id="GO:0016705">
    <property type="term" value="F:oxidoreductase activity, acting on paired donors, with incorporation or reduction of molecular oxygen"/>
    <property type="evidence" value="ECO:0007669"/>
    <property type="project" value="UniProtKB-ARBA"/>
</dbReference>
<keyword evidence="2" id="KW-0479">Metal-binding</keyword>
<dbReference type="PROSITE" id="PS51471">
    <property type="entry name" value="FE2OG_OXY"/>
    <property type="match status" value="1"/>
</dbReference>
<dbReference type="Gene3D" id="2.60.120.590">
    <property type="entry name" value="Alpha-ketoglutarate-dependent dioxygenase AlkB-like"/>
    <property type="match status" value="1"/>
</dbReference>
<evidence type="ECO:0000256" key="3">
    <source>
        <dbReference type="ARBA" id="ARBA00022763"/>
    </source>
</evidence>
<dbReference type="GO" id="GO:0046872">
    <property type="term" value="F:metal ion binding"/>
    <property type="evidence" value="ECO:0007669"/>
    <property type="project" value="UniProtKB-KW"/>
</dbReference>
<sequence length="213" mass="23505">MPWLFDLAPPDPAANLLPCDGIVNDYGPLFAPPEADAHLAALLAHTPWRHDEVVIYGRRITTARQVAWVGDAAFAYTYSGVTRTATPWSATLLAIKRQVEAAIAPISPTVFNSCLLNLYRDGSQGMAWHSDDEKELGPETVIASLSFGAARTFAFRHKRSGEKREMLLQHGQLIVMRGATQSHWQHALMKSARVHAPRVNLTFRTFRTFGAAG</sequence>
<keyword evidence="6" id="KW-0560">Oxidoreductase</keyword>
<keyword evidence="8" id="KW-0234">DNA repair</keyword>
<gene>
    <name evidence="10" type="ORF">EBQ26_09845</name>
</gene>
<dbReference type="FunFam" id="2.60.120.590:FF:000004">
    <property type="entry name" value="DNA oxidative demethylase ALKBH2"/>
    <property type="match status" value="1"/>
</dbReference>
<dbReference type="Pfam" id="PF13532">
    <property type="entry name" value="2OG-FeII_Oxy_2"/>
    <property type="match status" value="1"/>
</dbReference>
<dbReference type="AlphaFoldDB" id="A0A3M6Q0K4"/>
<dbReference type="GO" id="GO:0032451">
    <property type="term" value="F:demethylase activity"/>
    <property type="evidence" value="ECO:0007669"/>
    <property type="project" value="UniProtKB-ARBA"/>
</dbReference>
<dbReference type="GO" id="GO:0051213">
    <property type="term" value="F:dioxygenase activity"/>
    <property type="evidence" value="ECO:0007669"/>
    <property type="project" value="UniProtKB-KW"/>
</dbReference>
<dbReference type="PANTHER" id="PTHR31212:SF4">
    <property type="entry name" value="ALPHA-KETOGLUTARATE-DEPENDENT DIOXYGENASE ALKB HOMOLOG 3"/>
    <property type="match status" value="1"/>
</dbReference>
<comment type="caution">
    <text evidence="10">The sequence shown here is derived from an EMBL/GenBank/DDBJ whole genome shotgun (WGS) entry which is preliminary data.</text>
</comment>
<evidence type="ECO:0000256" key="6">
    <source>
        <dbReference type="ARBA" id="ARBA00023002"/>
    </source>
</evidence>
<dbReference type="PANTHER" id="PTHR31212">
    <property type="entry name" value="ALPHA-KETOGLUTARATE-DEPENDENT DIOXYGENASE ALKB HOMOLOG 3"/>
    <property type="match status" value="1"/>
</dbReference>
<evidence type="ECO:0000256" key="8">
    <source>
        <dbReference type="ARBA" id="ARBA00023204"/>
    </source>
</evidence>
<dbReference type="Proteomes" id="UP000267521">
    <property type="component" value="Unassembled WGS sequence"/>
</dbReference>
<keyword evidence="7" id="KW-0408">Iron</keyword>
<evidence type="ECO:0000256" key="4">
    <source>
        <dbReference type="ARBA" id="ARBA00022842"/>
    </source>
</evidence>
<dbReference type="SUPFAM" id="SSF51197">
    <property type="entry name" value="Clavaminate synthase-like"/>
    <property type="match status" value="1"/>
</dbReference>
<dbReference type="InterPro" id="IPR027450">
    <property type="entry name" value="AlkB-like"/>
</dbReference>
<organism evidence="10 11">
    <name type="scientific">Allofranklinella schreckenbergeri</name>
    <dbReference type="NCBI Taxonomy" id="1076744"/>
    <lineage>
        <taxon>Bacteria</taxon>
        <taxon>Pseudomonadati</taxon>
        <taxon>Pseudomonadota</taxon>
        <taxon>Betaproteobacteria</taxon>
        <taxon>Burkholderiales</taxon>
        <taxon>Comamonadaceae</taxon>
        <taxon>Allofranklinella</taxon>
    </lineage>
</organism>
<dbReference type="EMBL" id="RDQM01000012">
    <property type="protein sequence ID" value="RMW96254.1"/>
    <property type="molecule type" value="Genomic_DNA"/>
</dbReference>
<evidence type="ECO:0000313" key="11">
    <source>
        <dbReference type="Proteomes" id="UP000267521"/>
    </source>
</evidence>
<dbReference type="RefSeq" id="WP_122238841.1">
    <property type="nucleotide sequence ID" value="NZ_RDQM01000012.1"/>
</dbReference>
<dbReference type="InterPro" id="IPR037151">
    <property type="entry name" value="AlkB-like_sf"/>
</dbReference>
<accession>A0A3M6Q0K4</accession>
<keyword evidence="5 10" id="KW-0223">Dioxygenase</keyword>
<evidence type="ECO:0000256" key="7">
    <source>
        <dbReference type="ARBA" id="ARBA00023004"/>
    </source>
</evidence>
<protein>
    <submittedName>
        <fullName evidence="10">Alpha-ketoglutarate-dependent dioxygenase AlkB</fullName>
    </submittedName>
</protein>
<proteinExistence type="predicted"/>
<comment type="cofactor">
    <cofactor evidence="1">
        <name>Fe(2+)</name>
        <dbReference type="ChEBI" id="CHEBI:29033"/>
    </cofactor>
</comment>
<dbReference type="GO" id="GO:0140097">
    <property type="term" value="F:catalytic activity, acting on DNA"/>
    <property type="evidence" value="ECO:0007669"/>
    <property type="project" value="UniProtKB-ARBA"/>
</dbReference>
<feature type="domain" description="Fe2OG dioxygenase" evidence="9">
    <location>
        <begin position="110"/>
        <end position="207"/>
    </location>
</feature>
<evidence type="ECO:0000256" key="5">
    <source>
        <dbReference type="ARBA" id="ARBA00022964"/>
    </source>
</evidence>
<evidence type="ECO:0000256" key="1">
    <source>
        <dbReference type="ARBA" id="ARBA00001954"/>
    </source>
</evidence>
<name>A0A3M6Q0K4_9BURK</name>
<dbReference type="InterPro" id="IPR032854">
    <property type="entry name" value="ALKBH3"/>
</dbReference>
<dbReference type="GO" id="GO:0006307">
    <property type="term" value="P:DNA alkylation repair"/>
    <property type="evidence" value="ECO:0007669"/>
    <property type="project" value="InterPro"/>
</dbReference>